<comment type="caution">
    <text evidence="2">The sequence shown here is derived from an EMBL/GenBank/DDBJ whole genome shotgun (WGS) entry which is preliminary data.</text>
</comment>
<gene>
    <name evidence="2" type="ORF">P7K49_002266</name>
</gene>
<proteinExistence type="predicted"/>
<protein>
    <submittedName>
        <fullName evidence="2">Uncharacterized protein</fullName>
    </submittedName>
</protein>
<sequence>MFVLCGPNHGRPASIILPGKRTKLSSPQRLATTRAMRTLHLQVLCSESRSTECSVSLKTCNAAPRGHSSSEHSPRELHKCGTKAEQGLRQAQPPYWASATPSALHPPSQAALTVDAPTQLRALSLMAHTSLMTPWKPRPDPERTSSLGWREAWTIAGSAPPSGSHGGSMQESQEPHQSSSRELQAGDEQAGGGPGLAVCGRGRRGGPGLAVCVLEDAMEGLG</sequence>
<evidence type="ECO:0000256" key="1">
    <source>
        <dbReference type="SAM" id="MobiDB-lite"/>
    </source>
</evidence>
<dbReference type="Proteomes" id="UP001266305">
    <property type="component" value="Unassembled WGS sequence"/>
</dbReference>
<name>A0ABQ9WHF0_SAGOE</name>
<evidence type="ECO:0000313" key="2">
    <source>
        <dbReference type="EMBL" id="KAK2120880.1"/>
    </source>
</evidence>
<evidence type="ECO:0000313" key="3">
    <source>
        <dbReference type="Proteomes" id="UP001266305"/>
    </source>
</evidence>
<feature type="compositionally biased region" description="Polar residues" evidence="1">
    <location>
        <begin position="169"/>
        <end position="182"/>
    </location>
</feature>
<dbReference type="EMBL" id="JASSZA010000001">
    <property type="protein sequence ID" value="KAK2120880.1"/>
    <property type="molecule type" value="Genomic_DNA"/>
</dbReference>
<feature type="region of interest" description="Disordered" evidence="1">
    <location>
        <begin position="155"/>
        <end position="203"/>
    </location>
</feature>
<organism evidence="2 3">
    <name type="scientific">Saguinus oedipus</name>
    <name type="common">Cotton-top tamarin</name>
    <name type="synonym">Oedipomidas oedipus</name>
    <dbReference type="NCBI Taxonomy" id="9490"/>
    <lineage>
        <taxon>Eukaryota</taxon>
        <taxon>Metazoa</taxon>
        <taxon>Chordata</taxon>
        <taxon>Craniata</taxon>
        <taxon>Vertebrata</taxon>
        <taxon>Euteleostomi</taxon>
        <taxon>Mammalia</taxon>
        <taxon>Eutheria</taxon>
        <taxon>Euarchontoglires</taxon>
        <taxon>Primates</taxon>
        <taxon>Haplorrhini</taxon>
        <taxon>Platyrrhini</taxon>
        <taxon>Cebidae</taxon>
        <taxon>Callitrichinae</taxon>
        <taxon>Saguinus</taxon>
    </lineage>
</organism>
<reference evidence="2 3" key="1">
    <citation type="submission" date="2023-05" db="EMBL/GenBank/DDBJ databases">
        <title>B98-5 Cell Line De Novo Hybrid Assembly: An Optical Mapping Approach.</title>
        <authorList>
            <person name="Kananen K."/>
            <person name="Auerbach J.A."/>
            <person name="Kautto E."/>
            <person name="Blachly J.S."/>
        </authorList>
    </citation>
    <scope>NUCLEOTIDE SEQUENCE [LARGE SCALE GENOMIC DNA]</scope>
    <source>
        <strain evidence="2">B95-8</strain>
        <tissue evidence="2">Cell line</tissue>
    </source>
</reference>
<accession>A0ABQ9WHF0</accession>
<keyword evidence="3" id="KW-1185">Reference proteome</keyword>